<feature type="active site" description="Charge relay system" evidence="4">
    <location>
        <position position="153"/>
    </location>
</feature>
<comment type="caution">
    <text evidence="6">The sequence shown here is derived from an EMBL/GenBank/DDBJ whole genome shotgun (WGS) entry which is preliminary data.</text>
</comment>
<reference evidence="7" key="1">
    <citation type="journal article" date="2019" name="Int. J. Syst. Evol. Microbiol.">
        <title>The Global Catalogue of Microorganisms (GCM) 10K type strain sequencing project: providing services to taxonomists for standard genome sequencing and annotation.</title>
        <authorList>
            <consortium name="The Broad Institute Genomics Platform"/>
            <consortium name="The Broad Institute Genome Sequencing Center for Infectious Disease"/>
            <person name="Wu L."/>
            <person name="Ma J."/>
        </authorList>
    </citation>
    <scope>NUCLEOTIDE SEQUENCE [LARGE SCALE GENOMIC DNA]</scope>
    <source>
        <strain evidence="7">TBRC 1276</strain>
    </source>
</reference>
<gene>
    <name evidence="6" type="ORF">ACFOY2_16480</name>
</gene>
<evidence type="ECO:0000313" key="6">
    <source>
        <dbReference type="EMBL" id="MFC4008829.1"/>
    </source>
</evidence>
<dbReference type="Proteomes" id="UP001595851">
    <property type="component" value="Unassembled WGS sequence"/>
</dbReference>
<dbReference type="SUPFAM" id="SSF52743">
    <property type="entry name" value="Subtilisin-like"/>
    <property type="match status" value="1"/>
</dbReference>
<protein>
    <submittedName>
        <fullName evidence="6">S8 family serine peptidase</fullName>
    </submittedName>
</protein>
<keyword evidence="1 4" id="KW-0645">Protease</keyword>
<feature type="domain" description="Peptidase S8/S53" evidence="5">
    <location>
        <begin position="144"/>
        <end position="433"/>
    </location>
</feature>
<evidence type="ECO:0000259" key="5">
    <source>
        <dbReference type="Pfam" id="PF00082"/>
    </source>
</evidence>
<evidence type="ECO:0000256" key="4">
    <source>
        <dbReference type="PROSITE-ProRule" id="PRU01240"/>
    </source>
</evidence>
<evidence type="ECO:0000313" key="7">
    <source>
        <dbReference type="Proteomes" id="UP001595851"/>
    </source>
</evidence>
<dbReference type="Gene3D" id="3.40.50.200">
    <property type="entry name" value="Peptidase S8/S53 domain"/>
    <property type="match status" value="1"/>
</dbReference>
<dbReference type="PROSITE" id="PS00138">
    <property type="entry name" value="SUBTILASE_SER"/>
    <property type="match status" value="1"/>
</dbReference>
<dbReference type="EMBL" id="JBHSBI010000007">
    <property type="protein sequence ID" value="MFC4008829.1"/>
    <property type="molecule type" value="Genomic_DNA"/>
</dbReference>
<evidence type="ECO:0000256" key="2">
    <source>
        <dbReference type="ARBA" id="ARBA00022801"/>
    </source>
</evidence>
<dbReference type="InterPro" id="IPR000209">
    <property type="entry name" value="Peptidase_S8/S53_dom"/>
</dbReference>
<name>A0ABV8G7M5_9ACTN</name>
<dbReference type="PANTHER" id="PTHR42884:SF14">
    <property type="entry name" value="NEUROENDOCRINE CONVERTASE 1"/>
    <property type="match status" value="1"/>
</dbReference>
<proteinExistence type="inferred from homology"/>
<evidence type="ECO:0000256" key="3">
    <source>
        <dbReference type="ARBA" id="ARBA00022825"/>
    </source>
</evidence>
<accession>A0ABV8G7M5</accession>
<dbReference type="PRINTS" id="PR00723">
    <property type="entry name" value="SUBTILISIN"/>
</dbReference>
<feature type="active site" description="Charge relay system" evidence="4">
    <location>
        <position position="383"/>
    </location>
</feature>
<comment type="similarity">
    <text evidence="4">Belongs to the peptidase S8 family.</text>
</comment>
<keyword evidence="3 4" id="KW-0720">Serine protease</keyword>
<dbReference type="InterPro" id="IPR015500">
    <property type="entry name" value="Peptidase_S8_subtilisin-rel"/>
</dbReference>
<organism evidence="6 7">
    <name type="scientific">Nonomuraea purpurea</name>
    <dbReference type="NCBI Taxonomy" id="1849276"/>
    <lineage>
        <taxon>Bacteria</taxon>
        <taxon>Bacillati</taxon>
        <taxon>Actinomycetota</taxon>
        <taxon>Actinomycetes</taxon>
        <taxon>Streptosporangiales</taxon>
        <taxon>Streptosporangiaceae</taxon>
        <taxon>Nonomuraea</taxon>
    </lineage>
</organism>
<keyword evidence="7" id="KW-1185">Reference proteome</keyword>
<sequence>MRVLIQLRPSPDLVAAVADPGRTATTADVADGLPGVELDTAFVPVAVPRPVPAAGGDPLSLNQPLDFSLAAEDASVLVRGTISDDELTSRVALLPTLRPDVVGVFSDPVIESTPTCGGDPPVGDWHDVERLLNVPGLRAEGFDGAGVALAVVDTGINAAHTARHLGRGVTVDAARCWSPAGVRGRPGEFEVDHGTMCAFDALIAAPQASLIDIPLLLSTRPGGSSMDGLLSDAVAAFAHLRTVLDAQPAATRALVVSNSWGSFSPEWDFPVGHPGNYSDNAAHPFNLMVASLDRAGADVLFAAGNCGRECPDARCFFPDRSIVGANSHPKALSIGGIDVNGERVGYSSQGPGRLTARKPDLCSYTHFSGSKAFGDAEPDSGTSAATPVAAGLVAAVRTRWPATKLSPAQLRALLRRTAQDRSEVGFDDDYGYGNLDPAGIIAALGRRAKSTP</sequence>
<dbReference type="InterPro" id="IPR036852">
    <property type="entry name" value="Peptidase_S8/S53_dom_sf"/>
</dbReference>
<evidence type="ECO:0000256" key="1">
    <source>
        <dbReference type="ARBA" id="ARBA00022670"/>
    </source>
</evidence>
<feature type="active site" description="Charge relay system" evidence="4">
    <location>
        <position position="193"/>
    </location>
</feature>
<dbReference type="InterPro" id="IPR023828">
    <property type="entry name" value="Peptidase_S8_Ser-AS"/>
</dbReference>
<dbReference type="PANTHER" id="PTHR42884">
    <property type="entry name" value="PROPROTEIN CONVERTASE SUBTILISIN/KEXIN-RELATED"/>
    <property type="match status" value="1"/>
</dbReference>
<dbReference type="RefSeq" id="WP_379528891.1">
    <property type="nucleotide sequence ID" value="NZ_JBHSBI010000007.1"/>
</dbReference>
<keyword evidence="2 4" id="KW-0378">Hydrolase</keyword>
<dbReference type="Pfam" id="PF00082">
    <property type="entry name" value="Peptidase_S8"/>
    <property type="match status" value="1"/>
</dbReference>
<dbReference type="PROSITE" id="PS51892">
    <property type="entry name" value="SUBTILASE"/>
    <property type="match status" value="1"/>
</dbReference>